<reference evidence="1 2" key="1">
    <citation type="submission" date="2016-10" db="EMBL/GenBank/DDBJ databases">
        <title>Genome sequence of Rothia aeria strain JCM11412.</title>
        <authorList>
            <person name="Nambu T."/>
        </authorList>
    </citation>
    <scope>NUCLEOTIDE SEQUENCE [LARGE SCALE GENOMIC DNA]</scope>
    <source>
        <strain evidence="1 2">JCM 11412</strain>
    </source>
</reference>
<evidence type="ECO:0000313" key="1">
    <source>
        <dbReference type="EMBL" id="BAV86705.1"/>
    </source>
</evidence>
<dbReference type="Proteomes" id="UP000250241">
    <property type="component" value="Chromosome"/>
</dbReference>
<proteinExistence type="predicted"/>
<gene>
    <name evidence="1" type="ORF">RA11412_0406</name>
</gene>
<dbReference type="EMBL" id="AP017895">
    <property type="protein sequence ID" value="BAV86705.1"/>
    <property type="molecule type" value="Genomic_DNA"/>
</dbReference>
<dbReference type="AlphaFoldDB" id="A0A2Z5QWB7"/>
<keyword evidence="2" id="KW-1185">Reference proteome</keyword>
<evidence type="ECO:0000313" key="2">
    <source>
        <dbReference type="Proteomes" id="UP000250241"/>
    </source>
</evidence>
<name>A0A2Z5QWB7_9MICC</name>
<organism evidence="1 2">
    <name type="scientific">Rothia aeria</name>
    <dbReference type="NCBI Taxonomy" id="172042"/>
    <lineage>
        <taxon>Bacteria</taxon>
        <taxon>Bacillati</taxon>
        <taxon>Actinomycetota</taxon>
        <taxon>Actinomycetes</taxon>
        <taxon>Micrococcales</taxon>
        <taxon>Micrococcaceae</taxon>
        <taxon>Rothia</taxon>
    </lineage>
</organism>
<dbReference type="KEGG" id="raj:RA11412_0406"/>
<accession>A0A2Z5QWB7</accession>
<protein>
    <submittedName>
        <fullName evidence="1">Uncharacterized protein</fullName>
    </submittedName>
</protein>
<sequence length="290" mass="32740">MENSFTLDRQTLRDMRDVLDAIRREHGGSINASMTLQGISDSQVEMHLTDTDYIDTRVNFEVSFEAMHFAVMCVPAENFAEDLGPYMMRSSSQFTFTWEDYGYGPEINGIPLSVGHAGGLDDMQDCTEWYFPETRWIPLGTITGDDYLRIVAQDAPAKTYKEGTLQYGVVHFLDVYFTVKDVFSFLENTLGLTLPADSHIIQDALKAEWKFPVTIFETVFVLADTTKAKNIQVSVSAPAPKELVLKFEGENFTHGTRAVSISEADEEEGYRPMFDFLTEINNVFSDPHGE</sequence>